<proteinExistence type="inferred from homology"/>
<comment type="similarity">
    <text evidence="1">Belongs to the peptidase S66 family.</text>
</comment>
<dbReference type="CDD" id="cd07025">
    <property type="entry name" value="Peptidase_S66"/>
    <property type="match status" value="1"/>
</dbReference>
<protein>
    <submittedName>
        <fullName evidence="9">Peptidase U61 LD-carboxypeptidase A</fullName>
    </submittedName>
</protein>
<dbReference type="InterPro" id="IPR040449">
    <property type="entry name" value="Peptidase_S66_N"/>
</dbReference>
<evidence type="ECO:0000256" key="4">
    <source>
        <dbReference type="ARBA" id="ARBA00022801"/>
    </source>
</evidence>
<evidence type="ECO:0000256" key="1">
    <source>
        <dbReference type="ARBA" id="ARBA00010233"/>
    </source>
</evidence>
<sequence>MKINRRRFLTQTLASLAFLTSIPNSNVIANSTIIKPERLKAGSGIGLFSPAGATFINQEIEIVKDAVKALGLVPYLTPHLLDRYGYLAGKDQNRAADINQLFADPKIELLLPIRGGWGCARILPYLDYELIKKNPKIIIGFSDLTALILGIYAKTGLVTFHGPNGLSSWRTQQVDSFRRVLFAGEKIVFKNQPDDDDTNRLMQVKNRITTITPGKNQGQLIGGNLSVLSGLVGSSYLPNFQGKILFVEDVGEDIYRIDRLLTHLKLAGVFDQLAGFIFGECTRCLPNGDYGSLTLEEVIKDHIQPLGIPAWSGAQIGHIENVLTFPLGVNVEINANLGTISFLESAVN</sequence>
<dbReference type="InterPro" id="IPR027461">
    <property type="entry name" value="Carboxypeptidase_A_C_sf"/>
</dbReference>
<dbReference type="Gene3D" id="3.50.30.60">
    <property type="entry name" value="LD-carboxypeptidase A C-terminal domain-like"/>
    <property type="match status" value="1"/>
</dbReference>
<dbReference type="HOGENOM" id="CLU_034346_3_1_3"/>
<dbReference type="Pfam" id="PF17676">
    <property type="entry name" value="Peptidase_S66C"/>
    <property type="match status" value="1"/>
</dbReference>
<dbReference type="GO" id="GO:0004180">
    <property type="term" value="F:carboxypeptidase activity"/>
    <property type="evidence" value="ECO:0007669"/>
    <property type="project" value="UniProtKB-KW"/>
</dbReference>
<accession>B7JWM7</accession>
<evidence type="ECO:0000256" key="3">
    <source>
        <dbReference type="ARBA" id="ARBA00022670"/>
    </source>
</evidence>
<keyword evidence="10" id="KW-1185">Reference proteome</keyword>
<keyword evidence="3" id="KW-0645">Protease</keyword>
<dbReference type="Proteomes" id="UP000008204">
    <property type="component" value="Chromosome"/>
</dbReference>
<dbReference type="InterPro" id="IPR040921">
    <property type="entry name" value="Peptidase_S66C"/>
</dbReference>
<dbReference type="OrthoDB" id="9807329at2"/>
<feature type="domain" description="LD-carboxypeptidase N-terminal" evidence="7">
    <location>
        <begin position="45"/>
        <end position="162"/>
    </location>
</feature>
<dbReference type="PIRSF" id="PIRSF028757">
    <property type="entry name" value="LD-carboxypeptidase"/>
    <property type="match status" value="1"/>
</dbReference>
<keyword evidence="4" id="KW-0378">Hydrolase</keyword>
<feature type="active site" description="Nucleophile" evidence="6">
    <location>
        <position position="142"/>
    </location>
</feature>
<dbReference type="PANTHER" id="PTHR30237:SF2">
    <property type="entry name" value="MUREIN TETRAPEPTIDE CARBOXYPEPTIDASE"/>
    <property type="match status" value="1"/>
</dbReference>
<dbReference type="KEGG" id="cyp:PCC8801_0584"/>
<dbReference type="InterPro" id="IPR027478">
    <property type="entry name" value="LdcA_N"/>
</dbReference>
<dbReference type="Gene3D" id="3.40.50.10740">
    <property type="entry name" value="Class I glutamine amidotransferase-like"/>
    <property type="match status" value="1"/>
</dbReference>
<keyword evidence="5" id="KW-0720">Serine protease</keyword>
<name>B7JWM7_RIPO1</name>
<evidence type="ECO:0000256" key="2">
    <source>
        <dbReference type="ARBA" id="ARBA00022645"/>
    </source>
</evidence>
<dbReference type="SUPFAM" id="SSF52317">
    <property type="entry name" value="Class I glutamine amidotransferase-like"/>
    <property type="match status" value="1"/>
</dbReference>
<feature type="active site" description="Charge relay system" evidence="6">
    <location>
        <position position="318"/>
    </location>
</feature>
<dbReference type="MEROPS" id="S66.001"/>
<evidence type="ECO:0000256" key="6">
    <source>
        <dbReference type="PIRSR" id="PIRSR028757-1"/>
    </source>
</evidence>
<gene>
    <name evidence="9" type="ordered locus">PCC8801_0584</name>
</gene>
<dbReference type="Pfam" id="PF02016">
    <property type="entry name" value="Peptidase_S66"/>
    <property type="match status" value="1"/>
</dbReference>
<dbReference type="GO" id="GO:0006508">
    <property type="term" value="P:proteolysis"/>
    <property type="evidence" value="ECO:0007669"/>
    <property type="project" value="UniProtKB-KW"/>
</dbReference>
<dbReference type="SUPFAM" id="SSF141986">
    <property type="entry name" value="LD-carboxypeptidase A C-terminal domain-like"/>
    <property type="match status" value="1"/>
</dbReference>
<evidence type="ECO:0000313" key="9">
    <source>
        <dbReference type="EMBL" id="ACK64673.1"/>
    </source>
</evidence>
<dbReference type="GO" id="GO:0008236">
    <property type="term" value="F:serine-type peptidase activity"/>
    <property type="evidence" value="ECO:0007669"/>
    <property type="project" value="UniProtKB-KW"/>
</dbReference>
<reference evidence="10" key="1">
    <citation type="journal article" date="2011" name="MBio">
        <title>Novel metabolic attributes of the genus Cyanothece, comprising a group of unicellular nitrogen-fixing Cyanobacteria.</title>
        <authorList>
            <person name="Bandyopadhyay A."/>
            <person name="Elvitigala T."/>
            <person name="Welsh E."/>
            <person name="Stockel J."/>
            <person name="Liberton M."/>
            <person name="Min H."/>
            <person name="Sherman L.A."/>
            <person name="Pakrasi H.B."/>
        </authorList>
    </citation>
    <scope>NUCLEOTIDE SEQUENCE [LARGE SCALE GENOMIC DNA]</scope>
    <source>
        <strain evidence="10">PCC 8801</strain>
    </source>
</reference>
<dbReference type="eggNOG" id="COG1619">
    <property type="taxonomic scope" value="Bacteria"/>
</dbReference>
<feature type="domain" description="LD-carboxypeptidase C-terminal" evidence="8">
    <location>
        <begin position="217"/>
        <end position="333"/>
    </location>
</feature>
<dbReference type="STRING" id="41431.PCC8801_0584"/>
<evidence type="ECO:0000259" key="7">
    <source>
        <dbReference type="Pfam" id="PF02016"/>
    </source>
</evidence>
<dbReference type="AlphaFoldDB" id="B7JWM7"/>
<dbReference type="PANTHER" id="PTHR30237">
    <property type="entry name" value="MURAMOYLTETRAPEPTIDE CARBOXYPEPTIDASE"/>
    <property type="match status" value="1"/>
</dbReference>
<organism evidence="9 10">
    <name type="scientific">Rippkaea orientalis (strain PCC 8801 / RF-1)</name>
    <name type="common">Cyanothece sp. (strain PCC 8801)</name>
    <dbReference type="NCBI Taxonomy" id="41431"/>
    <lineage>
        <taxon>Bacteria</taxon>
        <taxon>Bacillati</taxon>
        <taxon>Cyanobacteriota</taxon>
        <taxon>Cyanophyceae</taxon>
        <taxon>Oscillatoriophycideae</taxon>
        <taxon>Chroococcales</taxon>
        <taxon>Aphanothecaceae</taxon>
        <taxon>Rippkaea</taxon>
        <taxon>Rippkaea orientalis</taxon>
    </lineage>
</organism>
<dbReference type="EMBL" id="CP001287">
    <property type="protein sequence ID" value="ACK64673.1"/>
    <property type="molecule type" value="Genomic_DNA"/>
</dbReference>
<keyword evidence="2 9" id="KW-0121">Carboxypeptidase</keyword>
<evidence type="ECO:0000313" key="10">
    <source>
        <dbReference type="Proteomes" id="UP000008204"/>
    </source>
</evidence>
<dbReference type="InterPro" id="IPR029062">
    <property type="entry name" value="Class_I_gatase-like"/>
</dbReference>
<evidence type="ECO:0000256" key="5">
    <source>
        <dbReference type="ARBA" id="ARBA00022825"/>
    </source>
</evidence>
<evidence type="ECO:0000259" key="8">
    <source>
        <dbReference type="Pfam" id="PF17676"/>
    </source>
</evidence>
<dbReference type="InterPro" id="IPR003507">
    <property type="entry name" value="S66_fam"/>
</dbReference>
<dbReference type="RefSeq" id="WP_012593950.1">
    <property type="nucleotide sequence ID" value="NC_011726.1"/>
</dbReference>
<feature type="active site" description="Charge relay system" evidence="6">
    <location>
        <position position="248"/>
    </location>
</feature>